<dbReference type="Proteomes" id="UP000005087">
    <property type="component" value="Chromosome"/>
</dbReference>
<gene>
    <name evidence="4" type="ORF">SacglDRAFT_03987</name>
</gene>
<sequence>MRAKATVSRIATLVAVLVLTGATAMATMTASSGRFDQPQRGFAPASTVLKPAAPEDIGLDPAPIRESRRLLARMAESDYVDGHPLFAGAVGLLAHDGKIVDTFTVGSAVRYADGQGTELPAEEQVPMREDTIFDIASVTKLFTSIAVMQLVERGEVDLGEPVATYLPEFGVNGKQEITVEQLLTHTSGLEPSLPLWHDWPDKESRIKAVMEVAPQAEPGTTYTYSDLNLITLGVLVERVTGDPLDKVIAERITRPLGMTDTEFNPPAEKLDRIAATEYQETPPRGMIRGQVHDENAWSLGGVAGHAGLFSTAGDLSVLAQALLNGGTYGGERILRPSTVLRMFTNYNVEFPEDSHGLGFELDQIWYMGGLTSPSTAGHTGYTGTSLVVDRQSRSIAVLLTNRVHPSREWGSVNPARQAWATGLARALAVKPAHGSWAWSSSPGDDTTTTLTTPALDTHGHEASVSFSAFVSSEASDKLVLEASTDGGQSWSTLQMRAHGAGAPHKVVDGLSGTAHRVWWRVHAKTPEADEVTLRWRFTTDASYTARGVMVDGIRVTGVRGTILDGERHPEQLKPRGFTWTDR</sequence>
<dbReference type="InterPro" id="IPR050789">
    <property type="entry name" value="Diverse_Enzym_Activities"/>
</dbReference>
<reference evidence="4 5" key="1">
    <citation type="submission" date="2011-09" db="EMBL/GenBank/DDBJ databases">
        <authorList>
            <consortium name="US DOE Joint Genome Institute (JGI-PGF)"/>
            <person name="Lucas S."/>
            <person name="Han J."/>
            <person name="Lapidus A."/>
            <person name="Cheng J.-F."/>
            <person name="Goodwin L."/>
            <person name="Pitluck S."/>
            <person name="Peters L."/>
            <person name="Land M.L."/>
            <person name="Hauser L."/>
            <person name="Brambilla E."/>
            <person name="Klenk H.-P."/>
            <person name="Woyke T.J."/>
        </authorList>
    </citation>
    <scope>NUCLEOTIDE SEQUENCE [LARGE SCALE GENOMIC DNA]</scope>
    <source>
        <strain evidence="4 5">K62</strain>
    </source>
</reference>
<dbReference type="STRING" id="928724.SacglDRAFT_03987"/>
<evidence type="ECO:0000313" key="5">
    <source>
        <dbReference type="Proteomes" id="UP000005087"/>
    </source>
</evidence>
<dbReference type="eggNOG" id="COG1680">
    <property type="taxonomic scope" value="Bacteria"/>
</dbReference>
<feature type="domain" description="Beta-lactamase-related" evidence="3">
    <location>
        <begin position="88"/>
        <end position="413"/>
    </location>
</feature>
<dbReference type="Pfam" id="PF00144">
    <property type="entry name" value="Beta-lactamase"/>
    <property type="match status" value="1"/>
</dbReference>
<dbReference type="EMBL" id="CM001484">
    <property type="protein sequence ID" value="EIF00829.1"/>
    <property type="molecule type" value="Genomic_DNA"/>
</dbReference>
<keyword evidence="1" id="KW-0378">Hydrolase</keyword>
<evidence type="ECO:0000256" key="1">
    <source>
        <dbReference type="ARBA" id="ARBA00022801"/>
    </source>
</evidence>
<dbReference type="InterPro" id="IPR001466">
    <property type="entry name" value="Beta-lactam-related"/>
</dbReference>
<dbReference type="Pfam" id="PF20773">
    <property type="entry name" value="InhA-like_MAM"/>
    <property type="match status" value="1"/>
</dbReference>
<dbReference type="PANTHER" id="PTHR43283">
    <property type="entry name" value="BETA-LACTAMASE-RELATED"/>
    <property type="match status" value="1"/>
</dbReference>
<feature type="signal peptide" evidence="2">
    <location>
        <begin position="1"/>
        <end position="26"/>
    </location>
</feature>
<dbReference type="RefSeq" id="WP_005466668.1">
    <property type="nucleotide sequence ID" value="NZ_CM001484.1"/>
</dbReference>
<dbReference type="Gene3D" id="3.40.710.10">
    <property type="entry name" value="DD-peptidase/beta-lactamase superfamily"/>
    <property type="match status" value="1"/>
</dbReference>
<keyword evidence="5" id="KW-1185">Reference proteome</keyword>
<dbReference type="SUPFAM" id="SSF56601">
    <property type="entry name" value="beta-lactamase/transpeptidase-like"/>
    <property type="match status" value="1"/>
</dbReference>
<protein>
    <submittedName>
        <fullName evidence="4">Penicillin-binding protein, beta-lactamase class C</fullName>
    </submittedName>
</protein>
<dbReference type="HOGENOM" id="CLU_020027_1_3_11"/>
<keyword evidence="2" id="KW-0732">Signal</keyword>
<name>I1D7A4_9PSEU</name>
<proteinExistence type="predicted"/>
<dbReference type="PANTHER" id="PTHR43283:SF11">
    <property type="entry name" value="BETA-LACTAMASE-RELATED DOMAIN-CONTAINING PROTEIN"/>
    <property type="match status" value="1"/>
</dbReference>
<dbReference type="Gene3D" id="2.60.120.260">
    <property type="entry name" value="Galactose-binding domain-like"/>
    <property type="match status" value="1"/>
</dbReference>
<evidence type="ECO:0000313" key="4">
    <source>
        <dbReference type="EMBL" id="EIF00829.1"/>
    </source>
</evidence>
<reference evidence="5" key="2">
    <citation type="submission" date="2012-01" db="EMBL/GenBank/DDBJ databases">
        <title>Noncontiguous Finished sequence of chromosome of Saccharomonospora glauca K62.</title>
        <authorList>
            <consortium name="US DOE Joint Genome Institute"/>
            <person name="Lucas S."/>
            <person name="Han J."/>
            <person name="Lapidus A."/>
            <person name="Cheng J.-F."/>
            <person name="Goodwin L."/>
            <person name="Pitluck S."/>
            <person name="Peters L."/>
            <person name="Mikhailova N."/>
            <person name="Held B."/>
            <person name="Detter J.C."/>
            <person name="Han C."/>
            <person name="Tapia R."/>
            <person name="Land M."/>
            <person name="Hauser L."/>
            <person name="Kyrpides N."/>
            <person name="Ivanova N."/>
            <person name="Pagani I."/>
            <person name="Brambilla E.-M."/>
            <person name="Klenk H.-P."/>
            <person name="Woyke T."/>
        </authorList>
    </citation>
    <scope>NUCLEOTIDE SEQUENCE [LARGE SCALE GENOMIC DNA]</scope>
    <source>
        <strain evidence="5">K62</strain>
    </source>
</reference>
<dbReference type="OrthoDB" id="9809635at2"/>
<accession>I1D7A4</accession>
<dbReference type="InterPro" id="IPR012338">
    <property type="entry name" value="Beta-lactam/transpept-like"/>
</dbReference>
<dbReference type="GO" id="GO:0016787">
    <property type="term" value="F:hydrolase activity"/>
    <property type="evidence" value="ECO:0007669"/>
    <property type="project" value="UniProtKB-KW"/>
</dbReference>
<evidence type="ECO:0000256" key="2">
    <source>
        <dbReference type="SAM" id="SignalP"/>
    </source>
</evidence>
<dbReference type="AlphaFoldDB" id="I1D7A4"/>
<evidence type="ECO:0000259" key="3">
    <source>
        <dbReference type="Pfam" id="PF00144"/>
    </source>
</evidence>
<feature type="chain" id="PRO_5039271199" evidence="2">
    <location>
        <begin position="27"/>
        <end position="582"/>
    </location>
</feature>
<organism evidence="4 5">
    <name type="scientific">Saccharomonospora glauca K62</name>
    <dbReference type="NCBI Taxonomy" id="928724"/>
    <lineage>
        <taxon>Bacteria</taxon>
        <taxon>Bacillati</taxon>
        <taxon>Actinomycetota</taxon>
        <taxon>Actinomycetes</taxon>
        <taxon>Pseudonocardiales</taxon>
        <taxon>Pseudonocardiaceae</taxon>
        <taxon>Saccharomonospora</taxon>
    </lineage>
</organism>